<keyword evidence="6" id="KW-0408">Iron</keyword>
<keyword evidence="3" id="KW-0575">Peroxidase</keyword>
<keyword evidence="5" id="KW-0325">Glycoprotein</keyword>
<sequence>MKSCLYILILLTGTLTSHGEERDPLSVEDVDPDENILHVGRVIRQIRFPSDQGTGHINFQDLGGSGFIPNQRPGVQISACNCQPMVTCAAELDQIRESCTLGNGVQGVCCPPRSLASISPPKGTGDNRIFRTATKVVNMGPLDPGMVDKACQKGVNVVDGIKSAEQTLINNNVVIPRGSPAAGHLRVFSVRPRVKRQDQDALAIAMASRNMVNDFSLTPDQGGHGLRNLQVSNTILRDRCPRNPVCTNFNSKYRTVDGSCNNQRNPAWGMSGTPLQRILPPTYEDGVMAAKQRGVDGNPLPNERQITSNVLIDVDNPDQQFTSSVMQWAQFIDHDLAHVPFPRLDNGDGIECCPNGREAPANVRHPKCWPINTSGDAFFGPRGQSCMNFIRSMLAVGPGTDCRFGYAEQVNAVSHWMDGSTIYGSDREEQNSVRLFRNGLLRTSGNNLLPINPDQGGDCEAGQRSAQCYLAGDSRSNEQPGLTVIHTVWMREHNRVARELQNLNPTWSDEAVFQEARRIVVAEIQHITFNEWLPIIVGPNFMQSFGINARSNGYSFDYNPNFNPNINNEFSTGAFRFGHTLVQGTLRLFSPTGQVSTIQLRDHFNSPHLLQQTPGVLDMIIRSFSQLAIQSFDSFITQDLTNHLFQTPRFNFGMDLMSLNIHRGRDHGLASYNDMRQICGLSRARNFNDIKDQIPAQIADNLGRIYRSVDDIDIFVGGISERPVSGGLLGWTFLCVVGDQFARLKKGDRYFYDLGGQPGSFPEPQLQELRRASWARILCDNADNLQTIQPLAFRQSSNGLNQPVPCNSPQIPRPNLQLWRGERPAA</sequence>
<keyword evidence="3" id="KW-0560">Oxidoreductase</keyword>
<keyword evidence="9" id="KW-1185">Reference proteome</keyword>
<dbReference type="AlphaFoldDB" id="A0AAN9A5Z2"/>
<keyword evidence="6" id="KW-0479">Metal-binding</keyword>
<dbReference type="Gene3D" id="1.10.640.10">
    <property type="entry name" value="Haem peroxidase domain superfamily, animal type"/>
    <property type="match status" value="1"/>
</dbReference>
<evidence type="ECO:0000256" key="4">
    <source>
        <dbReference type="ARBA" id="ARBA00022729"/>
    </source>
</evidence>
<dbReference type="InterPro" id="IPR037120">
    <property type="entry name" value="Haem_peroxidase_sf_animal"/>
</dbReference>
<evidence type="ECO:0000256" key="1">
    <source>
        <dbReference type="ARBA" id="ARBA00004613"/>
    </source>
</evidence>
<dbReference type="EMBL" id="JAXCGZ010015166">
    <property type="protein sequence ID" value="KAK7071017.1"/>
    <property type="molecule type" value="Genomic_DNA"/>
</dbReference>
<reference evidence="8 9" key="1">
    <citation type="submission" date="2023-11" db="EMBL/GenBank/DDBJ databases">
        <title>Halocaridina rubra genome assembly.</title>
        <authorList>
            <person name="Smith C."/>
        </authorList>
    </citation>
    <scope>NUCLEOTIDE SEQUENCE [LARGE SCALE GENOMIC DNA]</scope>
    <source>
        <strain evidence="8">EP-1</strain>
        <tissue evidence="8">Whole</tissue>
    </source>
</reference>
<dbReference type="GO" id="GO:0046872">
    <property type="term" value="F:metal ion binding"/>
    <property type="evidence" value="ECO:0007669"/>
    <property type="project" value="UniProtKB-KW"/>
</dbReference>
<dbReference type="Proteomes" id="UP001381693">
    <property type="component" value="Unassembled WGS sequence"/>
</dbReference>
<dbReference type="FunFam" id="1.10.640.10:FF:000003">
    <property type="entry name" value="chorion peroxidase"/>
    <property type="match status" value="1"/>
</dbReference>
<evidence type="ECO:0008006" key="10">
    <source>
        <dbReference type="Google" id="ProtNLM"/>
    </source>
</evidence>
<organism evidence="8 9">
    <name type="scientific">Halocaridina rubra</name>
    <name type="common">Hawaiian red shrimp</name>
    <dbReference type="NCBI Taxonomy" id="373956"/>
    <lineage>
        <taxon>Eukaryota</taxon>
        <taxon>Metazoa</taxon>
        <taxon>Ecdysozoa</taxon>
        <taxon>Arthropoda</taxon>
        <taxon>Crustacea</taxon>
        <taxon>Multicrustacea</taxon>
        <taxon>Malacostraca</taxon>
        <taxon>Eumalacostraca</taxon>
        <taxon>Eucarida</taxon>
        <taxon>Decapoda</taxon>
        <taxon>Pleocyemata</taxon>
        <taxon>Caridea</taxon>
        <taxon>Atyoidea</taxon>
        <taxon>Atyidae</taxon>
        <taxon>Halocaridina</taxon>
    </lineage>
</organism>
<evidence type="ECO:0000256" key="7">
    <source>
        <dbReference type="SAM" id="SignalP"/>
    </source>
</evidence>
<dbReference type="GO" id="GO:0004601">
    <property type="term" value="F:peroxidase activity"/>
    <property type="evidence" value="ECO:0007669"/>
    <property type="project" value="UniProtKB-KW"/>
</dbReference>
<evidence type="ECO:0000313" key="9">
    <source>
        <dbReference type="Proteomes" id="UP001381693"/>
    </source>
</evidence>
<protein>
    <recommendedName>
        <fullName evidence="10">Peroxinectin</fullName>
    </recommendedName>
</protein>
<evidence type="ECO:0000256" key="3">
    <source>
        <dbReference type="ARBA" id="ARBA00022559"/>
    </source>
</evidence>
<dbReference type="CDD" id="cd09823">
    <property type="entry name" value="peroxinectin_like"/>
    <property type="match status" value="1"/>
</dbReference>
<dbReference type="PANTHER" id="PTHR11475">
    <property type="entry name" value="OXIDASE/PEROXIDASE"/>
    <property type="match status" value="1"/>
</dbReference>
<dbReference type="GO" id="GO:0005576">
    <property type="term" value="C:extracellular region"/>
    <property type="evidence" value="ECO:0007669"/>
    <property type="project" value="UniProtKB-SubCell"/>
</dbReference>
<dbReference type="PRINTS" id="PR00457">
    <property type="entry name" value="ANPEROXIDASE"/>
</dbReference>
<feature type="chain" id="PRO_5042929393" description="Peroxinectin" evidence="7">
    <location>
        <begin position="20"/>
        <end position="826"/>
    </location>
</feature>
<feature type="signal peptide" evidence="7">
    <location>
        <begin position="1"/>
        <end position="19"/>
    </location>
</feature>
<gene>
    <name evidence="8" type="ORF">SK128_013625</name>
</gene>
<dbReference type="PANTHER" id="PTHR11475:SF4">
    <property type="entry name" value="CHORION PEROXIDASE"/>
    <property type="match status" value="1"/>
</dbReference>
<feature type="binding site" description="axial binding residue" evidence="6">
    <location>
        <position position="579"/>
    </location>
    <ligand>
        <name>heme b</name>
        <dbReference type="ChEBI" id="CHEBI:60344"/>
    </ligand>
    <ligandPart>
        <name>Fe</name>
        <dbReference type="ChEBI" id="CHEBI:18248"/>
    </ligandPart>
</feature>
<proteinExistence type="predicted"/>
<evidence type="ECO:0000256" key="2">
    <source>
        <dbReference type="ARBA" id="ARBA00022525"/>
    </source>
</evidence>
<evidence type="ECO:0000313" key="8">
    <source>
        <dbReference type="EMBL" id="KAK7071017.1"/>
    </source>
</evidence>
<accession>A0AAN9A5Z2</accession>
<keyword evidence="4 7" id="KW-0732">Signal</keyword>
<keyword evidence="2" id="KW-0964">Secreted</keyword>
<dbReference type="PROSITE" id="PS50292">
    <property type="entry name" value="PEROXIDASE_3"/>
    <property type="match status" value="1"/>
</dbReference>
<dbReference type="GO" id="GO:0020037">
    <property type="term" value="F:heme binding"/>
    <property type="evidence" value="ECO:0007669"/>
    <property type="project" value="InterPro"/>
</dbReference>
<comment type="subcellular location">
    <subcellularLocation>
        <location evidence="1">Secreted</location>
    </subcellularLocation>
</comment>
<dbReference type="GO" id="GO:0006979">
    <property type="term" value="P:response to oxidative stress"/>
    <property type="evidence" value="ECO:0007669"/>
    <property type="project" value="InterPro"/>
</dbReference>
<evidence type="ECO:0000256" key="6">
    <source>
        <dbReference type="PIRSR" id="PIRSR619791-2"/>
    </source>
</evidence>
<dbReference type="InterPro" id="IPR010255">
    <property type="entry name" value="Haem_peroxidase_sf"/>
</dbReference>
<dbReference type="Pfam" id="PF03098">
    <property type="entry name" value="An_peroxidase"/>
    <property type="match status" value="1"/>
</dbReference>
<evidence type="ECO:0000256" key="5">
    <source>
        <dbReference type="ARBA" id="ARBA00023180"/>
    </source>
</evidence>
<comment type="caution">
    <text evidence="8">The sequence shown here is derived from an EMBL/GenBank/DDBJ whole genome shotgun (WGS) entry which is preliminary data.</text>
</comment>
<keyword evidence="6" id="KW-0349">Heme</keyword>
<dbReference type="InterPro" id="IPR019791">
    <property type="entry name" value="Haem_peroxidase_animal"/>
</dbReference>
<dbReference type="SUPFAM" id="SSF48113">
    <property type="entry name" value="Heme-dependent peroxidases"/>
    <property type="match status" value="1"/>
</dbReference>
<name>A0AAN9A5Z2_HALRR</name>